<feature type="transmembrane region" description="Helical" evidence="1">
    <location>
        <begin position="109"/>
        <end position="130"/>
    </location>
</feature>
<dbReference type="AlphaFoldDB" id="A0AA39WE56"/>
<keyword evidence="1" id="KW-1133">Transmembrane helix</keyword>
<keyword evidence="3" id="KW-1185">Reference proteome</keyword>
<keyword evidence="1" id="KW-0812">Transmembrane</keyword>
<proteinExistence type="predicted"/>
<accession>A0AA39WE56</accession>
<comment type="caution">
    <text evidence="2">The sequence shown here is derived from an EMBL/GenBank/DDBJ whole genome shotgun (WGS) entry which is preliminary data.</text>
</comment>
<protein>
    <submittedName>
        <fullName evidence="2">Uncharacterized protein</fullName>
    </submittedName>
</protein>
<gene>
    <name evidence="2" type="ORF">B0T14DRAFT_526763</name>
</gene>
<dbReference type="EMBL" id="JAULSU010000006">
    <property type="protein sequence ID" value="KAK0613713.1"/>
    <property type="molecule type" value="Genomic_DNA"/>
</dbReference>
<dbReference type="Proteomes" id="UP001175000">
    <property type="component" value="Unassembled WGS sequence"/>
</dbReference>
<evidence type="ECO:0000313" key="2">
    <source>
        <dbReference type="EMBL" id="KAK0613713.1"/>
    </source>
</evidence>
<sequence>MRRDMARKRAAMPPMAIPAMVPGPMAAEEPEVELSGVGVEIGEMVGVEEDSRLEEGREEISELEAGREEEAAGVAEEVFRDEEDDFVVVVDFLVVALVVRGLKSQYPSYSFNTLVSSALSCLHLVMTQLLRNAVAFGRVSAAQKHESRILRSPQSRWPSRSPLLASRSTHVCAHFSRALYPASFWIDSVAAFVVVAIALAGVTLVKRWWEEETSRDPAARAVEDFVRLKKHGNWQRDGEPW</sequence>
<evidence type="ECO:0000256" key="1">
    <source>
        <dbReference type="SAM" id="Phobius"/>
    </source>
</evidence>
<organism evidence="2 3">
    <name type="scientific">Immersiella caudata</name>
    <dbReference type="NCBI Taxonomy" id="314043"/>
    <lineage>
        <taxon>Eukaryota</taxon>
        <taxon>Fungi</taxon>
        <taxon>Dikarya</taxon>
        <taxon>Ascomycota</taxon>
        <taxon>Pezizomycotina</taxon>
        <taxon>Sordariomycetes</taxon>
        <taxon>Sordariomycetidae</taxon>
        <taxon>Sordariales</taxon>
        <taxon>Lasiosphaeriaceae</taxon>
        <taxon>Immersiella</taxon>
    </lineage>
</organism>
<evidence type="ECO:0000313" key="3">
    <source>
        <dbReference type="Proteomes" id="UP001175000"/>
    </source>
</evidence>
<feature type="transmembrane region" description="Helical" evidence="1">
    <location>
        <begin position="184"/>
        <end position="205"/>
    </location>
</feature>
<keyword evidence="1" id="KW-0472">Membrane</keyword>
<name>A0AA39WE56_9PEZI</name>
<reference evidence="2" key="1">
    <citation type="submission" date="2023-06" db="EMBL/GenBank/DDBJ databases">
        <title>Genome-scale phylogeny and comparative genomics of the fungal order Sordariales.</title>
        <authorList>
            <consortium name="Lawrence Berkeley National Laboratory"/>
            <person name="Hensen N."/>
            <person name="Bonometti L."/>
            <person name="Westerberg I."/>
            <person name="Brannstrom I.O."/>
            <person name="Guillou S."/>
            <person name="Cros-Aarteil S."/>
            <person name="Calhoun S."/>
            <person name="Haridas S."/>
            <person name="Kuo A."/>
            <person name="Mondo S."/>
            <person name="Pangilinan J."/>
            <person name="Riley R."/>
            <person name="Labutti K."/>
            <person name="Andreopoulos B."/>
            <person name="Lipzen A."/>
            <person name="Chen C."/>
            <person name="Yanf M."/>
            <person name="Daum C."/>
            <person name="Ng V."/>
            <person name="Clum A."/>
            <person name="Steindorff A."/>
            <person name="Ohm R."/>
            <person name="Martin F."/>
            <person name="Silar P."/>
            <person name="Natvig D."/>
            <person name="Lalanne C."/>
            <person name="Gautier V."/>
            <person name="Ament-Velasquez S.L."/>
            <person name="Kruys A."/>
            <person name="Hutchinson M.I."/>
            <person name="Powell A.J."/>
            <person name="Barry K."/>
            <person name="Miller A.N."/>
            <person name="Grigoriev I.V."/>
            <person name="Debuchy R."/>
            <person name="Gladieux P."/>
            <person name="Thoren M.H."/>
            <person name="Johannesson H."/>
        </authorList>
    </citation>
    <scope>NUCLEOTIDE SEQUENCE</scope>
    <source>
        <strain evidence="2">CBS 606.72</strain>
    </source>
</reference>